<keyword evidence="1" id="KW-0347">Helicase</keyword>
<dbReference type="EC" id="3.6.4.12" evidence="1"/>
<dbReference type="EMBL" id="NKCZ01000092">
    <property type="protein sequence ID" value="POD85844.1"/>
    <property type="molecule type" value="Genomic_DNA"/>
</dbReference>
<dbReference type="AlphaFoldDB" id="A0A2S3U7G6"/>
<dbReference type="GO" id="GO:0016787">
    <property type="term" value="F:hydrolase activity"/>
    <property type="evidence" value="ECO:0007669"/>
    <property type="project" value="UniProtKB-KW"/>
</dbReference>
<proteinExistence type="predicted"/>
<dbReference type="Proteomes" id="UP000236990">
    <property type="component" value="Unassembled WGS sequence"/>
</dbReference>
<evidence type="ECO:0000313" key="1">
    <source>
        <dbReference type="EMBL" id="POD85844.1"/>
    </source>
</evidence>
<name>A0A2S3U7G6_LACPN</name>
<organism evidence="1 2">
    <name type="scientific">Lactiplantibacillus plantarum subsp. plantarum</name>
    <dbReference type="NCBI Taxonomy" id="337330"/>
    <lineage>
        <taxon>Bacteria</taxon>
        <taxon>Bacillati</taxon>
        <taxon>Bacillota</taxon>
        <taxon>Bacilli</taxon>
        <taxon>Lactobacillales</taxon>
        <taxon>Lactobacillaceae</taxon>
        <taxon>Lactiplantibacillus</taxon>
    </lineage>
</organism>
<protein>
    <submittedName>
        <fullName evidence="1">DNA helicase</fullName>
        <ecNumber evidence="1">3.6.4.12</ecNumber>
    </submittedName>
</protein>
<keyword evidence="1" id="KW-0547">Nucleotide-binding</keyword>
<accession>A0A2S3U7G6</accession>
<comment type="caution">
    <text evidence="1">The sequence shown here is derived from an EMBL/GenBank/DDBJ whole genome shotgun (WGS) entry which is preliminary data.</text>
</comment>
<keyword evidence="1" id="KW-0378">Hydrolase</keyword>
<evidence type="ECO:0000313" key="2">
    <source>
        <dbReference type="Proteomes" id="UP000236990"/>
    </source>
</evidence>
<keyword evidence="1" id="KW-0067">ATP-binding</keyword>
<reference evidence="1 2" key="1">
    <citation type="submission" date="2017-06" db="EMBL/GenBank/DDBJ databases">
        <title>Genome sequence of Lactobacillus plantarum subsp. plantarum strain SRCM101258.</title>
        <authorList>
            <person name="Cho S.H."/>
        </authorList>
    </citation>
    <scope>NUCLEOTIDE SEQUENCE [LARGE SCALE GENOMIC DNA]</scope>
    <source>
        <strain evidence="1 2">SRCM101258</strain>
    </source>
</reference>
<gene>
    <name evidence="1" type="ORF">S101258_01273</name>
</gene>
<dbReference type="GO" id="GO:0003678">
    <property type="term" value="F:DNA helicase activity"/>
    <property type="evidence" value="ECO:0007669"/>
    <property type="project" value="UniProtKB-EC"/>
</dbReference>
<sequence length="129" mass="14892">MRQVTLAEFLSARFQGLTVESLFERYESDRQNTQLTPAIRDFQESADFMRQVDDYCHQLPADQLRFTNIVFNGEVFFAKEVITKIAAALPKAMQPADRFLAIKNTLIKRLKHRIDDEAQAGLVNEIIDQ</sequence>